<protein>
    <submittedName>
        <fullName evidence="3">Type II toxin-antitoxin system PemK/MazF family toxin</fullName>
        <ecNumber evidence="3">3.1.-.-</ecNumber>
    </submittedName>
</protein>
<name>A0ABV5EAQ3_9ACTN</name>
<keyword evidence="4" id="KW-1185">Reference proteome</keyword>
<gene>
    <name evidence="3" type="ORF">VSS16_14515</name>
</gene>
<comment type="caution">
    <text evidence="3">The sequence shown here is derived from an EMBL/GenBank/DDBJ whole genome shotgun (WGS) entry which is preliminary data.</text>
</comment>
<comment type="similarity">
    <text evidence="1">Belongs to the PemK/MazF family.</text>
</comment>
<evidence type="ECO:0000256" key="1">
    <source>
        <dbReference type="ARBA" id="ARBA00007521"/>
    </source>
</evidence>
<dbReference type="InterPro" id="IPR011067">
    <property type="entry name" value="Plasmid_toxin/cell-grow_inhib"/>
</dbReference>
<organism evidence="3 4">
    <name type="scientific">Streptomyces broussonetiae</name>
    <dbReference type="NCBI Taxonomy" id="2686304"/>
    <lineage>
        <taxon>Bacteria</taxon>
        <taxon>Bacillati</taxon>
        <taxon>Actinomycetota</taxon>
        <taxon>Actinomycetes</taxon>
        <taxon>Kitasatosporales</taxon>
        <taxon>Streptomycetaceae</taxon>
        <taxon>Streptomyces</taxon>
    </lineage>
</organism>
<keyword evidence="2" id="KW-1277">Toxin-antitoxin system</keyword>
<dbReference type="RefSeq" id="WP_376732694.1">
    <property type="nucleotide sequence ID" value="NZ_JAYMRP010000010.1"/>
</dbReference>
<sequence>MQRGEVWWADFDERRPVVLLSDDESSGFQAVQVVAPAGVDIGGLGVEVAIGALEGLPFEGVLRFAVPRPGFTPCTWLTTVSREDLVERAGALSSAKLREVAEALRAAGLGDTFSDSPRPCARDMARHPAQVPGRIRRVS</sequence>
<dbReference type="EMBL" id="JAYMRP010000010">
    <property type="protein sequence ID" value="MFB8773930.1"/>
    <property type="molecule type" value="Genomic_DNA"/>
</dbReference>
<dbReference type="EC" id="3.1.-.-" evidence="3"/>
<dbReference type="Gene3D" id="2.30.30.110">
    <property type="match status" value="1"/>
</dbReference>
<dbReference type="Pfam" id="PF02452">
    <property type="entry name" value="PemK_toxin"/>
    <property type="match status" value="1"/>
</dbReference>
<evidence type="ECO:0000313" key="4">
    <source>
        <dbReference type="Proteomes" id="UP001585080"/>
    </source>
</evidence>
<dbReference type="InterPro" id="IPR003477">
    <property type="entry name" value="PemK-like"/>
</dbReference>
<reference evidence="3 4" key="1">
    <citation type="submission" date="2024-01" db="EMBL/GenBank/DDBJ databases">
        <title>Genome mining of biosynthetic gene clusters to explore secondary metabolites of Streptomyces sp.</title>
        <authorList>
            <person name="Baig A."/>
            <person name="Ajitkumar Shintre N."/>
            <person name="Kumar H."/>
            <person name="Anbarasu A."/>
            <person name="Ramaiah S."/>
        </authorList>
    </citation>
    <scope>NUCLEOTIDE SEQUENCE [LARGE SCALE GENOMIC DNA]</scope>
    <source>
        <strain evidence="3 4">A57</strain>
    </source>
</reference>
<accession>A0ABV5EAQ3</accession>
<dbReference type="Proteomes" id="UP001585080">
    <property type="component" value="Unassembled WGS sequence"/>
</dbReference>
<keyword evidence="3" id="KW-0378">Hydrolase</keyword>
<dbReference type="SUPFAM" id="SSF50118">
    <property type="entry name" value="Cell growth inhibitor/plasmid maintenance toxic component"/>
    <property type="match status" value="1"/>
</dbReference>
<dbReference type="GO" id="GO:0016787">
    <property type="term" value="F:hydrolase activity"/>
    <property type="evidence" value="ECO:0007669"/>
    <property type="project" value="UniProtKB-KW"/>
</dbReference>
<evidence type="ECO:0000256" key="2">
    <source>
        <dbReference type="ARBA" id="ARBA00022649"/>
    </source>
</evidence>
<evidence type="ECO:0000313" key="3">
    <source>
        <dbReference type="EMBL" id="MFB8773930.1"/>
    </source>
</evidence>
<proteinExistence type="inferred from homology"/>